<comment type="caution">
    <text evidence="4">The sequence shown here is derived from an EMBL/GenBank/DDBJ whole genome shotgun (WGS) entry which is preliminary data.</text>
</comment>
<evidence type="ECO:0000313" key="4">
    <source>
        <dbReference type="EMBL" id="TSE29840.1"/>
    </source>
</evidence>
<feature type="compositionally biased region" description="Polar residues" evidence="3">
    <location>
        <begin position="114"/>
        <end position="124"/>
    </location>
</feature>
<dbReference type="Gene3D" id="1.20.1600.10">
    <property type="entry name" value="Outer membrane efflux proteins (OEP)"/>
    <property type="match status" value="1"/>
</dbReference>
<protein>
    <submittedName>
        <fullName evidence="4">Solvent efflux pump outer membrane protein SrpC</fullName>
    </submittedName>
</protein>
<name>A0A554X1X0_9BURK</name>
<keyword evidence="2" id="KW-0472">Membrane</keyword>
<dbReference type="Gene3D" id="2.20.200.10">
    <property type="entry name" value="Outer membrane efflux proteins (OEP)"/>
    <property type="match status" value="1"/>
</dbReference>
<keyword evidence="2" id="KW-0449">Lipoprotein</keyword>
<dbReference type="InterPro" id="IPR003423">
    <property type="entry name" value="OMP_efflux"/>
</dbReference>
<dbReference type="PANTHER" id="PTHR30203:SF32">
    <property type="entry name" value="CATION EFFLUX SYSTEM PROTEIN CUSC"/>
    <property type="match status" value="1"/>
</dbReference>
<reference evidence="4 5" key="1">
    <citation type="submission" date="2019-07" db="EMBL/GenBank/DDBJ databases">
        <title>Tepidimonas thermarum AA-1 draft genome.</title>
        <authorList>
            <person name="Da Costa M.S."/>
            <person name="Froufe H.J.C."/>
            <person name="Egas C."/>
            <person name="Albuquerque L."/>
        </authorList>
    </citation>
    <scope>NUCLEOTIDE SEQUENCE [LARGE SCALE GENOMIC DNA]</scope>
    <source>
        <strain evidence="4 5">AA-1</strain>
    </source>
</reference>
<dbReference type="Pfam" id="PF02321">
    <property type="entry name" value="OEP"/>
    <property type="match status" value="2"/>
</dbReference>
<evidence type="ECO:0000256" key="1">
    <source>
        <dbReference type="ARBA" id="ARBA00007613"/>
    </source>
</evidence>
<feature type="signal peptide" evidence="2">
    <location>
        <begin position="1"/>
        <end position="27"/>
    </location>
</feature>
<comment type="similarity">
    <text evidence="1 2">Belongs to the outer membrane factor (OMF) (TC 1.B.17) family.</text>
</comment>
<gene>
    <name evidence="4" type="primary">srpC_3</name>
    <name evidence="4" type="ORF">Tther_01250</name>
</gene>
<evidence type="ECO:0000256" key="3">
    <source>
        <dbReference type="SAM" id="MobiDB-lite"/>
    </source>
</evidence>
<dbReference type="SUPFAM" id="SSF56954">
    <property type="entry name" value="Outer membrane efflux proteins (OEP)"/>
    <property type="match status" value="1"/>
</dbReference>
<keyword evidence="2" id="KW-0732">Signal</keyword>
<dbReference type="NCBIfam" id="TIGR01845">
    <property type="entry name" value="outer_NodT"/>
    <property type="match status" value="1"/>
</dbReference>
<feature type="region of interest" description="Disordered" evidence="3">
    <location>
        <begin position="102"/>
        <end position="125"/>
    </location>
</feature>
<dbReference type="PANTHER" id="PTHR30203">
    <property type="entry name" value="OUTER MEMBRANE CATION EFFLUX PROTEIN"/>
    <property type="match status" value="1"/>
</dbReference>
<organism evidence="4 5">
    <name type="scientific">Tepidimonas thermarum</name>
    <dbReference type="NCBI Taxonomy" id="335431"/>
    <lineage>
        <taxon>Bacteria</taxon>
        <taxon>Pseudomonadati</taxon>
        <taxon>Pseudomonadota</taxon>
        <taxon>Betaproteobacteria</taxon>
        <taxon>Burkholderiales</taxon>
        <taxon>Tepidimonas</taxon>
    </lineage>
</organism>
<proteinExistence type="inferred from homology"/>
<feature type="chain" id="PRO_5022264302" evidence="2">
    <location>
        <begin position="28"/>
        <end position="477"/>
    </location>
</feature>
<dbReference type="AlphaFoldDB" id="A0A554X1X0"/>
<keyword evidence="2" id="KW-1134">Transmembrane beta strand</keyword>
<sequence>MKRLLSQRVCAGPLALAVLGLAACATAPTDPAALQAPAAPAHWAAPWAAQPAAPAPGAQWWQAFGDAGLTQLVEQALQANPDVAAALAAVAQARAVRDGAQATTGPTLDASAAVQRSQTGNASPGTVWRAGLDASWEIDAFGRRAAGVQASEADVRASEAQLRGVRLTLAAEVATTYFEWWGARERLRLAQESLAAQRAALQLTAWRAQAGLASALDLETARAAVEQTAATVPALEAAARQAMHALAVLTGRPPAAPLPTPPAAAPQPPAAWVLPLPADALRQRPDVAAAEARLQAAYARVRQAEAAQWPTLRLGGALSLAAPRVSDLFDVAALTRSLAASLAASLFDGGAAEAQVRAQAAAAEQARAALASALLAALRDVENALVALAADRARLDRLQAAVASATQAERLASQRYAAGLIDYRALLDAQRTLLAVQSDLAAVRTAWATDHVRLIKALGGRPDADAATPPAVPTAQP</sequence>
<comment type="subcellular location">
    <subcellularLocation>
        <location evidence="2">Cell membrane</location>
        <topology evidence="2">Lipid-anchor</topology>
    </subcellularLocation>
</comment>
<evidence type="ECO:0000313" key="5">
    <source>
        <dbReference type="Proteomes" id="UP000318542"/>
    </source>
</evidence>
<dbReference type="PROSITE" id="PS51257">
    <property type="entry name" value="PROKAR_LIPOPROTEIN"/>
    <property type="match status" value="1"/>
</dbReference>
<keyword evidence="5" id="KW-1185">Reference proteome</keyword>
<dbReference type="GO" id="GO:0015562">
    <property type="term" value="F:efflux transmembrane transporter activity"/>
    <property type="evidence" value="ECO:0007669"/>
    <property type="project" value="InterPro"/>
</dbReference>
<keyword evidence="2" id="KW-0812">Transmembrane</keyword>
<dbReference type="RefSeq" id="WP_185975022.1">
    <property type="nucleotide sequence ID" value="NZ_VJOL01000019.1"/>
</dbReference>
<dbReference type="GO" id="GO:0005886">
    <property type="term" value="C:plasma membrane"/>
    <property type="evidence" value="ECO:0007669"/>
    <property type="project" value="UniProtKB-SubCell"/>
</dbReference>
<dbReference type="EMBL" id="VJOL01000019">
    <property type="protein sequence ID" value="TSE29840.1"/>
    <property type="molecule type" value="Genomic_DNA"/>
</dbReference>
<keyword evidence="2" id="KW-0564">Palmitate</keyword>
<dbReference type="Proteomes" id="UP000318542">
    <property type="component" value="Unassembled WGS sequence"/>
</dbReference>
<dbReference type="InterPro" id="IPR010131">
    <property type="entry name" value="MdtP/NodT-like"/>
</dbReference>
<evidence type="ECO:0000256" key="2">
    <source>
        <dbReference type="RuleBase" id="RU362097"/>
    </source>
</evidence>
<accession>A0A554X1X0</accession>